<feature type="signal peptide" evidence="2">
    <location>
        <begin position="1"/>
        <end position="24"/>
    </location>
</feature>
<proteinExistence type="predicted"/>
<keyword evidence="2" id="KW-0732">Signal</keyword>
<dbReference type="RefSeq" id="WP_219041683.1">
    <property type="nucleotide sequence ID" value="NZ_JAHWDQ010000001.1"/>
</dbReference>
<protein>
    <recommendedName>
        <fullName evidence="5">Tetratricopeptide repeat protein</fullName>
    </recommendedName>
</protein>
<sequence length="147" mass="16708">MLWIFRPVTVLLMILGISACSATAANVKPQSPMVEAQSYYDRALYSDAERVLLKLSDRIEDNYDVHFMLGNIYVRTGQYPAADRMYRRCINIDSSVAKAWYNLALLKVKEAMSLADEGYQRTAVDNPEYERNFLLLKDGLITAITGQ</sequence>
<dbReference type="PROSITE" id="PS50005">
    <property type="entry name" value="TPR"/>
    <property type="match status" value="1"/>
</dbReference>
<evidence type="ECO:0000256" key="1">
    <source>
        <dbReference type="PROSITE-ProRule" id="PRU00339"/>
    </source>
</evidence>
<evidence type="ECO:0008006" key="5">
    <source>
        <dbReference type="Google" id="ProtNLM"/>
    </source>
</evidence>
<dbReference type="PROSITE" id="PS51257">
    <property type="entry name" value="PROKAR_LIPOPROTEIN"/>
    <property type="match status" value="1"/>
</dbReference>
<name>A0ABS6VM86_9GAMM</name>
<keyword evidence="4" id="KW-1185">Reference proteome</keyword>
<feature type="chain" id="PRO_5045560497" description="Tetratricopeptide repeat protein" evidence="2">
    <location>
        <begin position="25"/>
        <end position="147"/>
    </location>
</feature>
<keyword evidence="1" id="KW-0802">TPR repeat</keyword>
<dbReference type="Proteomes" id="UP001166291">
    <property type="component" value="Unassembled WGS sequence"/>
</dbReference>
<accession>A0ABS6VM86</accession>
<feature type="repeat" description="TPR" evidence="1">
    <location>
        <begin position="63"/>
        <end position="96"/>
    </location>
</feature>
<evidence type="ECO:0000313" key="4">
    <source>
        <dbReference type="Proteomes" id="UP001166291"/>
    </source>
</evidence>
<comment type="caution">
    <text evidence="3">The sequence shown here is derived from an EMBL/GenBank/DDBJ whole genome shotgun (WGS) entry which is preliminary data.</text>
</comment>
<evidence type="ECO:0000313" key="3">
    <source>
        <dbReference type="EMBL" id="MBW2939425.1"/>
    </source>
</evidence>
<dbReference type="InterPro" id="IPR019734">
    <property type="entry name" value="TPR_rpt"/>
</dbReference>
<gene>
    <name evidence="3" type="ORF">KXJ70_01455</name>
</gene>
<reference evidence="3" key="1">
    <citation type="submission" date="2021-07" db="EMBL/GenBank/DDBJ databases">
        <title>Zhongshania sp. CAU 1632 isolated from seawater.</title>
        <authorList>
            <person name="Kim W."/>
        </authorList>
    </citation>
    <scope>NUCLEOTIDE SEQUENCE</scope>
    <source>
        <strain evidence="3">CAU 1632</strain>
    </source>
</reference>
<organism evidence="3 4">
    <name type="scientific">Zhongshania aquimaris</name>
    <dbReference type="NCBI Taxonomy" id="2857107"/>
    <lineage>
        <taxon>Bacteria</taxon>
        <taxon>Pseudomonadati</taxon>
        <taxon>Pseudomonadota</taxon>
        <taxon>Gammaproteobacteria</taxon>
        <taxon>Cellvibrionales</taxon>
        <taxon>Spongiibacteraceae</taxon>
        <taxon>Zhongshania</taxon>
    </lineage>
</organism>
<evidence type="ECO:0000256" key="2">
    <source>
        <dbReference type="SAM" id="SignalP"/>
    </source>
</evidence>
<dbReference type="Pfam" id="PF13181">
    <property type="entry name" value="TPR_8"/>
    <property type="match status" value="1"/>
</dbReference>
<dbReference type="EMBL" id="JAHWDQ010000001">
    <property type="protein sequence ID" value="MBW2939425.1"/>
    <property type="molecule type" value="Genomic_DNA"/>
</dbReference>